<feature type="compositionally biased region" description="Basic and acidic residues" evidence="1">
    <location>
        <begin position="12"/>
        <end position="33"/>
    </location>
</feature>
<feature type="region of interest" description="Disordered" evidence="1">
    <location>
        <begin position="1"/>
        <end position="33"/>
    </location>
</feature>
<name>A0A0F9W6H2_9ZZZZ</name>
<gene>
    <name evidence="2" type="ORF">LCGC14_0051900</name>
</gene>
<evidence type="ECO:0000256" key="1">
    <source>
        <dbReference type="SAM" id="MobiDB-lite"/>
    </source>
</evidence>
<comment type="caution">
    <text evidence="2">The sequence shown here is derived from an EMBL/GenBank/DDBJ whole genome shotgun (WGS) entry which is preliminary data.</text>
</comment>
<dbReference type="EMBL" id="LAZR01000011">
    <property type="protein sequence ID" value="KKO07848.1"/>
    <property type="molecule type" value="Genomic_DNA"/>
</dbReference>
<sequence>MSLFKKLFGSKETNEQQPEPKKENVKETPKEVS</sequence>
<accession>A0A0F9W6H2</accession>
<evidence type="ECO:0000313" key="2">
    <source>
        <dbReference type="EMBL" id="KKO07848.1"/>
    </source>
</evidence>
<reference evidence="2" key="1">
    <citation type="journal article" date="2015" name="Nature">
        <title>Complex archaea that bridge the gap between prokaryotes and eukaryotes.</title>
        <authorList>
            <person name="Spang A."/>
            <person name="Saw J.H."/>
            <person name="Jorgensen S.L."/>
            <person name="Zaremba-Niedzwiedzka K."/>
            <person name="Martijn J."/>
            <person name="Lind A.E."/>
            <person name="van Eijk R."/>
            <person name="Schleper C."/>
            <person name="Guy L."/>
            <person name="Ettema T.J."/>
        </authorList>
    </citation>
    <scope>NUCLEOTIDE SEQUENCE</scope>
</reference>
<protein>
    <submittedName>
        <fullName evidence="2">Uncharacterized protein</fullName>
    </submittedName>
</protein>
<organism evidence="2">
    <name type="scientific">marine sediment metagenome</name>
    <dbReference type="NCBI Taxonomy" id="412755"/>
    <lineage>
        <taxon>unclassified sequences</taxon>
        <taxon>metagenomes</taxon>
        <taxon>ecological metagenomes</taxon>
    </lineage>
</organism>
<proteinExistence type="predicted"/>
<dbReference type="AlphaFoldDB" id="A0A0F9W6H2"/>